<dbReference type="InterPro" id="IPR025346">
    <property type="entry name" value="DUF4250"/>
</dbReference>
<accession>A0A6N2SD44</accession>
<evidence type="ECO:0008006" key="2">
    <source>
        <dbReference type="Google" id="ProtNLM"/>
    </source>
</evidence>
<dbReference type="RefSeq" id="WP_003022945.1">
    <property type="nucleotide sequence ID" value="NZ_CACRSY010000008.1"/>
</dbReference>
<evidence type="ECO:0000313" key="1">
    <source>
        <dbReference type="EMBL" id="VYS91287.1"/>
    </source>
</evidence>
<dbReference type="Pfam" id="PF14056">
    <property type="entry name" value="DUF4250"/>
    <property type="match status" value="1"/>
</dbReference>
<protein>
    <recommendedName>
        <fullName evidence="2">DUF4250 domain-containing protein</fullName>
    </recommendedName>
</protein>
<organism evidence="1">
    <name type="scientific">Blautia hansenii</name>
    <name type="common">Ruminococcus hansenii</name>
    <dbReference type="NCBI Taxonomy" id="1322"/>
    <lineage>
        <taxon>Bacteria</taxon>
        <taxon>Bacillati</taxon>
        <taxon>Bacillota</taxon>
        <taxon>Clostridia</taxon>
        <taxon>Lachnospirales</taxon>
        <taxon>Lachnospiraceae</taxon>
        <taxon>Blautia</taxon>
    </lineage>
</organism>
<name>A0A6N2SD44_BLAHA</name>
<dbReference type="AlphaFoldDB" id="A0A6N2SD44"/>
<dbReference type="EMBL" id="CACRSY010000008">
    <property type="protein sequence ID" value="VYS91287.1"/>
    <property type="molecule type" value="Genomic_DNA"/>
</dbReference>
<gene>
    <name evidence="1" type="ORF">BHLFYP23_02051</name>
</gene>
<sequence>MIPKDPVMLLSYINTQLRDFYSSFEGLCEDKGLNAEEIQMKLSGIDYVYDLDRNQFV</sequence>
<reference evidence="1" key="1">
    <citation type="submission" date="2019-11" db="EMBL/GenBank/DDBJ databases">
        <authorList>
            <person name="Feng L."/>
        </authorList>
    </citation>
    <scope>NUCLEOTIDE SEQUENCE</scope>
    <source>
        <strain evidence="1">BhanseniiLFYP23</strain>
    </source>
</reference>
<proteinExistence type="predicted"/>